<dbReference type="Proteomes" id="UP000198564">
    <property type="component" value="Unassembled WGS sequence"/>
</dbReference>
<evidence type="ECO:0000256" key="1">
    <source>
        <dbReference type="ARBA" id="ARBA00010657"/>
    </source>
</evidence>
<dbReference type="STRING" id="1130080.SAMN04488113_1653"/>
<accession>A0A1H6VU58</accession>
<keyword evidence="4" id="KW-1185">Reference proteome</keyword>
<name>A0A1H6VU58_9LACT</name>
<dbReference type="RefSeq" id="WP_091636767.1">
    <property type="nucleotide sequence ID" value="NZ_FNYW01000065.1"/>
</dbReference>
<dbReference type="CDD" id="cd17242">
    <property type="entry name" value="MobM_relaxase"/>
    <property type="match status" value="1"/>
</dbReference>
<dbReference type="GO" id="GO:0006310">
    <property type="term" value="P:DNA recombination"/>
    <property type="evidence" value="ECO:0007669"/>
    <property type="project" value="InterPro"/>
</dbReference>
<dbReference type="AlphaFoldDB" id="A0A1H6VU58"/>
<evidence type="ECO:0000256" key="2">
    <source>
        <dbReference type="SAM" id="Coils"/>
    </source>
</evidence>
<dbReference type="NCBIfam" id="NF041497">
    <property type="entry name" value="MobV"/>
    <property type="match status" value="1"/>
</dbReference>
<reference evidence="4" key="1">
    <citation type="submission" date="2016-10" db="EMBL/GenBank/DDBJ databases">
        <authorList>
            <person name="Varghese N."/>
            <person name="Submissions S."/>
        </authorList>
    </citation>
    <scope>NUCLEOTIDE SEQUENCE [LARGE SCALE GENOMIC DNA]</scope>
    <source>
        <strain evidence="4">DSM 25751</strain>
    </source>
</reference>
<dbReference type="GO" id="GO:0003677">
    <property type="term" value="F:DNA binding"/>
    <property type="evidence" value="ECO:0007669"/>
    <property type="project" value="InterPro"/>
</dbReference>
<dbReference type="Pfam" id="PF01076">
    <property type="entry name" value="Mob_Pre"/>
    <property type="match status" value="1"/>
</dbReference>
<gene>
    <name evidence="3" type="ORF">SAMN04488113_1653</name>
</gene>
<keyword evidence="2" id="KW-0175">Coiled coil</keyword>
<organism evidence="3 4">
    <name type="scientific">Alkalibacterium gilvum</name>
    <dbReference type="NCBI Taxonomy" id="1130080"/>
    <lineage>
        <taxon>Bacteria</taxon>
        <taxon>Bacillati</taxon>
        <taxon>Bacillota</taxon>
        <taxon>Bacilli</taxon>
        <taxon>Lactobacillales</taxon>
        <taxon>Carnobacteriaceae</taxon>
        <taxon>Alkalibacterium</taxon>
    </lineage>
</organism>
<proteinExistence type="inferred from homology"/>
<evidence type="ECO:0000313" key="4">
    <source>
        <dbReference type="Proteomes" id="UP000198564"/>
    </source>
</evidence>
<protein>
    <submittedName>
        <fullName evidence="3">Plasmid recombination enzyme</fullName>
    </submittedName>
</protein>
<comment type="similarity">
    <text evidence="1">Belongs to the plasmid mobilization pre family.</text>
</comment>
<dbReference type="OrthoDB" id="9800759at2"/>
<dbReference type="EMBL" id="FNYW01000065">
    <property type="protein sequence ID" value="SEJ06634.1"/>
    <property type="molecule type" value="Genomic_DNA"/>
</dbReference>
<evidence type="ECO:0000313" key="3">
    <source>
        <dbReference type="EMBL" id="SEJ06634.1"/>
    </source>
</evidence>
<dbReference type="Gene3D" id="3.30.930.30">
    <property type="match status" value="1"/>
</dbReference>
<sequence length="409" mass="48152">MSMVVARMQKMKAENLTGIGSHNQRKTDNHSNKDIDVSKSHLNYDLVHQTQNYKKDIEQFIHDKRTGSRAIRKDAVLVNEWIISSDRLFFERLNEQETKHFFEATKDYFAEKFGNDNIRYATVHLDETTPHMHLGIVPFDRDNKLSAKRVFNREALRDVQEDLPKHLQALNFDIERGQKGSERKNLSVPEFKEMKQEQQEIQYELRQRKMELAAYIKENNLSLPIDHIKVKKEKETVKIPSGEKILGIDVPKKVERTTGNVIMSEDDYKQIQQYKKHVSKTQATFVNLLYTDIYAENKSLKDELIEQKEKNNKNIDDYNDLSNAYNDLIDENTLLKAHISDLKQEIKLIYTETKAYLKERASDIQHFKELFKSFVSKVLISVKGNDLDSQFKKEVDRDRVRKRDRGISR</sequence>
<feature type="coiled-coil region" evidence="2">
    <location>
        <begin position="290"/>
        <end position="345"/>
    </location>
</feature>
<dbReference type="InterPro" id="IPR001668">
    <property type="entry name" value="Mob_Pre"/>
</dbReference>